<sequence length="134" mass="14703">MAHLHDIVFDAARPSAVARFWARALEGYAVAPYDEAELERLRSEGIDDPEDDPTVLVERVGGGGPRLWFQLVPEAKAGKNRVHLDLKAAEPAVETERLVELGARVVARHEEHLVLADPEGNEFCLFPDASPDAA</sequence>
<dbReference type="OrthoDB" id="3212826at2"/>
<reference evidence="2" key="1">
    <citation type="submission" date="2019-10" db="EMBL/GenBank/DDBJ databases">
        <title>Nonomuraea sp. nov., isolated from Phyllanthus amarus.</title>
        <authorList>
            <person name="Klykleung N."/>
            <person name="Tanasupawat S."/>
        </authorList>
    </citation>
    <scope>NUCLEOTIDE SEQUENCE [LARGE SCALE GENOMIC DNA]</scope>
    <source>
        <strain evidence="2">3MP-10</strain>
    </source>
</reference>
<proteinExistence type="predicted"/>
<dbReference type="RefSeq" id="WP_139670611.1">
    <property type="nucleotide sequence ID" value="NZ_VDLY02000013.1"/>
</dbReference>
<dbReference type="SUPFAM" id="SSF54593">
    <property type="entry name" value="Glyoxalase/Bleomycin resistance protein/Dihydroxybiphenyl dioxygenase"/>
    <property type="match status" value="1"/>
</dbReference>
<name>A0A5N6A3F1_9ACTN</name>
<dbReference type="Proteomes" id="UP000314251">
    <property type="component" value="Unassembled WGS sequence"/>
</dbReference>
<dbReference type="EMBL" id="VDLY02000013">
    <property type="protein sequence ID" value="KAB8162975.1"/>
    <property type="molecule type" value="Genomic_DNA"/>
</dbReference>
<protein>
    <submittedName>
        <fullName evidence="2">VOC family protein</fullName>
    </submittedName>
</protein>
<dbReference type="Gene3D" id="3.10.180.10">
    <property type="entry name" value="2,3-Dihydroxybiphenyl 1,2-Dioxygenase, domain 1"/>
    <property type="match status" value="1"/>
</dbReference>
<dbReference type="Pfam" id="PF18029">
    <property type="entry name" value="Glyoxalase_6"/>
    <property type="match status" value="1"/>
</dbReference>
<evidence type="ECO:0000259" key="1">
    <source>
        <dbReference type="Pfam" id="PF18029"/>
    </source>
</evidence>
<feature type="domain" description="Glyoxalase-like" evidence="1">
    <location>
        <begin position="7"/>
        <end position="126"/>
    </location>
</feature>
<dbReference type="AlphaFoldDB" id="A0A5N6A3F1"/>
<evidence type="ECO:0000313" key="2">
    <source>
        <dbReference type="EMBL" id="KAB8162975.1"/>
    </source>
</evidence>
<dbReference type="PANTHER" id="PTHR35908">
    <property type="entry name" value="HYPOTHETICAL FUSION PROTEIN"/>
    <property type="match status" value="1"/>
</dbReference>
<evidence type="ECO:0000313" key="3">
    <source>
        <dbReference type="Proteomes" id="UP000314251"/>
    </source>
</evidence>
<accession>A0A5N6A3F1</accession>
<gene>
    <name evidence="2" type="ORF">FH607_020320</name>
</gene>
<dbReference type="PANTHER" id="PTHR35908:SF1">
    <property type="entry name" value="CONSERVED PROTEIN"/>
    <property type="match status" value="1"/>
</dbReference>
<comment type="caution">
    <text evidence="2">The sequence shown here is derived from an EMBL/GenBank/DDBJ whole genome shotgun (WGS) entry which is preliminary data.</text>
</comment>
<keyword evidence="3" id="KW-1185">Reference proteome</keyword>
<dbReference type="InterPro" id="IPR041581">
    <property type="entry name" value="Glyoxalase_6"/>
</dbReference>
<dbReference type="InterPro" id="IPR029068">
    <property type="entry name" value="Glyas_Bleomycin-R_OHBP_Dase"/>
</dbReference>
<organism evidence="2 3">
    <name type="scientific">Streptomyces mimosae</name>
    <dbReference type="NCBI Taxonomy" id="2586635"/>
    <lineage>
        <taxon>Bacteria</taxon>
        <taxon>Bacillati</taxon>
        <taxon>Actinomycetota</taxon>
        <taxon>Actinomycetes</taxon>
        <taxon>Kitasatosporales</taxon>
        <taxon>Streptomycetaceae</taxon>
        <taxon>Streptomyces</taxon>
    </lineage>
</organism>